<dbReference type="Pfam" id="PF03466">
    <property type="entry name" value="LysR_substrate"/>
    <property type="match status" value="1"/>
</dbReference>
<keyword evidence="4" id="KW-0804">Transcription</keyword>
<evidence type="ECO:0000256" key="4">
    <source>
        <dbReference type="ARBA" id="ARBA00023163"/>
    </source>
</evidence>
<feature type="domain" description="HTH lysR-type" evidence="5">
    <location>
        <begin position="6"/>
        <end position="63"/>
    </location>
</feature>
<proteinExistence type="inferred from homology"/>
<name>A0A193GJH4_9BORD</name>
<keyword evidence="7" id="KW-1185">Reference proteome</keyword>
<dbReference type="RefSeq" id="WP_066664026.1">
    <property type="nucleotide sequence ID" value="NZ_CBCSCL010000003.1"/>
</dbReference>
<dbReference type="GO" id="GO:0003677">
    <property type="term" value="F:DNA binding"/>
    <property type="evidence" value="ECO:0007669"/>
    <property type="project" value="UniProtKB-KW"/>
</dbReference>
<dbReference type="OrthoDB" id="8523210at2"/>
<keyword evidence="3" id="KW-0238">DNA-binding</keyword>
<accession>A0A193GJH4</accession>
<dbReference type="Proteomes" id="UP000091926">
    <property type="component" value="Chromosome"/>
</dbReference>
<sequence length="304" mass="34394">MNLRCIDLNLLVILKVLVEEGNATRAAEKIGVSQSAISHALRRLRMTFNDELFIRTPDGMTPTAYAASLAHTIEGSLRQIEDAIQSGRHFDPATTDRKFVMRVSDYAAVYFLPRLCREMRRAAPSAQLEVRHFDRRDYEQRIAKDEVQIRLAMNLRHEGESSSTRLLDDRFVVIMNPRHPAAGHAMDLARYLDLHHLKISVAGVGTNAIDEALAGMGLARKIAMTVPSWLEMRQVIETTDLVAVVPHHWLEAKEFSAFRSADLPLPHISLAIDLVWHPKDETDPAHTWFRGIVQRVFQPSPALQ</sequence>
<dbReference type="PANTHER" id="PTHR30118">
    <property type="entry name" value="HTH-TYPE TRANSCRIPTIONAL REGULATOR LEUO-RELATED"/>
    <property type="match status" value="1"/>
</dbReference>
<dbReference type="SUPFAM" id="SSF53850">
    <property type="entry name" value="Periplasmic binding protein-like II"/>
    <property type="match status" value="1"/>
</dbReference>
<dbReference type="CDD" id="cd08417">
    <property type="entry name" value="PBP2_Nitroaromatics_like"/>
    <property type="match status" value="1"/>
</dbReference>
<dbReference type="InterPro" id="IPR000847">
    <property type="entry name" value="LysR_HTH_N"/>
</dbReference>
<evidence type="ECO:0000259" key="5">
    <source>
        <dbReference type="PROSITE" id="PS50931"/>
    </source>
</evidence>
<dbReference type="InterPro" id="IPR050389">
    <property type="entry name" value="LysR-type_TF"/>
</dbReference>
<dbReference type="InterPro" id="IPR036390">
    <property type="entry name" value="WH_DNA-bd_sf"/>
</dbReference>
<dbReference type="KEGG" id="bfz:BAU07_25365"/>
<keyword evidence="2" id="KW-0805">Transcription regulation</keyword>
<protein>
    <recommendedName>
        <fullName evidence="5">HTH lysR-type domain-containing protein</fullName>
    </recommendedName>
</protein>
<dbReference type="AlphaFoldDB" id="A0A193GJH4"/>
<dbReference type="PRINTS" id="PR00039">
    <property type="entry name" value="HTHLYSR"/>
</dbReference>
<evidence type="ECO:0000256" key="2">
    <source>
        <dbReference type="ARBA" id="ARBA00023015"/>
    </source>
</evidence>
<organism evidence="6 7">
    <name type="scientific">Bordetella flabilis</name>
    <dbReference type="NCBI Taxonomy" id="463014"/>
    <lineage>
        <taxon>Bacteria</taxon>
        <taxon>Pseudomonadati</taxon>
        <taxon>Pseudomonadota</taxon>
        <taxon>Betaproteobacteria</taxon>
        <taxon>Burkholderiales</taxon>
        <taxon>Alcaligenaceae</taxon>
        <taxon>Bordetella</taxon>
    </lineage>
</organism>
<dbReference type="Gene3D" id="3.40.190.10">
    <property type="entry name" value="Periplasmic binding protein-like II"/>
    <property type="match status" value="2"/>
</dbReference>
<dbReference type="STRING" id="463014.BAU07_25365"/>
<dbReference type="Gene3D" id="1.10.10.10">
    <property type="entry name" value="Winged helix-like DNA-binding domain superfamily/Winged helix DNA-binding domain"/>
    <property type="match status" value="1"/>
</dbReference>
<dbReference type="SUPFAM" id="SSF46785">
    <property type="entry name" value="Winged helix' DNA-binding domain"/>
    <property type="match status" value="1"/>
</dbReference>
<reference evidence="6 7" key="1">
    <citation type="submission" date="2016-06" db="EMBL/GenBank/DDBJ databases">
        <title>Complete genome sequences of Bordetella bronchialis and Bordetella flabilis.</title>
        <authorList>
            <person name="LiPuma J.J."/>
            <person name="Spilker T."/>
        </authorList>
    </citation>
    <scope>NUCLEOTIDE SEQUENCE [LARGE SCALE GENOMIC DNA]</scope>
    <source>
        <strain evidence="6 7">AU10664</strain>
    </source>
</reference>
<evidence type="ECO:0000256" key="1">
    <source>
        <dbReference type="ARBA" id="ARBA00009437"/>
    </source>
</evidence>
<dbReference type="InterPro" id="IPR037402">
    <property type="entry name" value="YidZ_PBP2"/>
</dbReference>
<dbReference type="PANTHER" id="PTHR30118:SF15">
    <property type="entry name" value="TRANSCRIPTIONAL REGULATORY PROTEIN"/>
    <property type="match status" value="1"/>
</dbReference>
<dbReference type="Pfam" id="PF00126">
    <property type="entry name" value="HTH_1"/>
    <property type="match status" value="1"/>
</dbReference>
<evidence type="ECO:0000313" key="7">
    <source>
        <dbReference type="Proteomes" id="UP000091926"/>
    </source>
</evidence>
<dbReference type="InterPro" id="IPR036388">
    <property type="entry name" value="WH-like_DNA-bd_sf"/>
</dbReference>
<dbReference type="GO" id="GO:0003700">
    <property type="term" value="F:DNA-binding transcription factor activity"/>
    <property type="evidence" value="ECO:0007669"/>
    <property type="project" value="InterPro"/>
</dbReference>
<evidence type="ECO:0000256" key="3">
    <source>
        <dbReference type="ARBA" id="ARBA00023125"/>
    </source>
</evidence>
<gene>
    <name evidence="6" type="ORF">BAU07_25365</name>
</gene>
<evidence type="ECO:0000313" key="6">
    <source>
        <dbReference type="EMBL" id="ANN79995.1"/>
    </source>
</evidence>
<dbReference type="PROSITE" id="PS50931">
    <property type="entry name" value="HTH_LYSR"/>
    <property type="match status" value="1"/>
</dbReference>
<comment type="similarity">
    <text evidence="1">Belongs to the LysR transcriptional regulatory family.</text>
</comment>
<dbReference type="InterPro" id="IPR005119">
    <property type="entry name" value="LysR_subst-bd"/>
</dbReference>
<dbReference type="EMBL" id="CP016172">
    <property type="protein sequence ID" value="ANN79995.1"/>
    <property type="molecule type" value="Genomic_DNA"/>
</dbReference>